<dbReference type="OrthoDB" id="1304705at2759"/>
<evidence type="ECO:0000313" key="2">
    <source>
        <dbReference type="EMBL" id="GER44741.1"/>
    </source>
</evidence>
<name>A0A5A7QLI0_STRAF</name>
<comment type="caution">
    <text evidence="2">The sequence shown here is derived from an EMBL/GenBank/DDBJ whole genome shotgun (WGS) entry which is preliminary data.</text>
</comment>
<accession>A0A5A7QLI0</accession>
<evidence type="ECO:0000256" key="1">
    <source>
        <dbReference type="SAM" id="MobiDB-lite"/>
    </source>
</evidence>
<protein>
    <submittedName>
        <fullName evidence="2">Zinc knuckle (CCHC-type) family protein</fullName>
    </submittedName>
</protein>
<dbReference type="Proteomes" id="UP000325081">
    <property type="component" value="Unassembled WGS sequence"/>
</dbReference>
<evidence type="ECO:0000313" key="3">
    <source>
        <dbReference type="Proteomes" id="UP000325081"/>
    </source>
</evidence>
<proteinExistence type="predicted"/>
<dbReference type="EMBL" id="BKCP01007070">
    <property type="protein sequence ID" value="GER44741.1"/>
    <property type="molecule type" value="Genomic_DNA"/>
</dbReference>
<dbReference type="AlphaFoldDB" id="A0A5A7QLI0"/>
<organism evidence="2 3">
    <name type="scientific">Striga asiatica</name>
    <name type="common">Asiatic witchweed</name>
    <name type="synonym">Buchnera asiatica</name>
    <dbReference type="NCBI Taxonomy" id="4170"/>
    <lineage>
        <taxon>Eukaryota</taxon>
        <taxon>Viridiplantae</taxon>
        <taxon>Streptophyta</taxon>
        <taxon>Embryophyta</taxon>
        <taxon>Tracheophyta</taxon>
        <taxon>Spermatophyta</taxon>
        <taxon>Magnoliopsida</taxon>
        <taxon>eudicotyledons</taxon>
        <taxon>Gunneridae</taxon>
        <taxon>Pentapetalae</taxon>
        <taxon>asterids</taxon>
        <taxon>lamiids</taxon>
        <taxon>Lamiales</taxon>
        <taxon>Orobanchaceae</taxon>
        <taxon>Buchnereae</taxon>
        <taxon>Striga</taxon>
    </lineage>
</organism>
<gene>
    <name evidence="2" type="ORF">STAS_21648</name>
</gene>
<sequence>MMGAVDAVDLWSKVDVTPLMAPVSQKLPGRPKKYARRKEADENFSQKSSHTQKKEGEIRLRKKGAIMKCSSCGGANHNIRDCPNAKDKREREIPAAHEISAPSQEKAIQWNWKGKKTCSKKKLQDKCGKQSNNKFLVHSFKAL</sequence>
<keyword evidence="3" id="KW-1185">Reference proteome</keyword>
<feature type="region of interest" description="Disordered" evidence="1">
    <location>
        <begin position="22"/>
        <end position="56"/>
    </location>
</feature>
<reference evidence="3" key="1">
    <citation type="journal article" date="2019" name="Curr. Biol.">
        <title>Genome Sequence of Striga asiatica Provides Insight into the Evolution of Plant Parasitism.</title>
        <authorList>
            <person name="Yoshida S."/>
            <person name="Kim S."/>
            <person name="Wafula E.K."/>
            <person name="Tanskanen J."/>
            <person name="Kim Y.M."/>
            <person name="Honaas L."/>
            <person name="Yang Z."/>
            <person name="Spallek T."/>
            <person name="Conn C.E."/>
            <person name="Ichihashi Y."/>
            <person name="Cheong K."/>
            <person name="Cui S."/>
            <person name="Der J.P."/>
            <person name="Gundlach H."/>
            <person name="Jiao Y."/>
            <person name="Hori C."/>
            <person name="Ishida J.K."/>
            <person name="Kasahara H."/>
            <person name="Kiba T."/>
            <person name="Kim M.S."/>
            <person name="Koo N."/>
            <person name="Laohavisit A."/>
            <person name="Lee Y.H."/>
            <person name="Lumba S."/>
            <person name="McCourt P."/>
            <person name="Mortimer J.C."/>
            <person name="Mutuku J.M."/>
            <person name="Nomura T."/>
            <person name="Sasaki-Sekimoto Y."/>
            <person name="Seto Y."/>
            <person name="Wang Y."/>
            <person name="Wakatake T."/>
            <person name="Sakakibara H."/>
            <person name="Demura T."/>
            <person name="Yamaguchi S."/>
            <person name="Yoneyama K."/>
            <person name="Manabe R.I."/>
            <person name="Nelson D.C."/>
            <person name="Schulman A.H."/>
            <person name="Timko M.P."/>
            <person name="dePamphilis C.W."/>
            <person name="Choi D."/>
            <person name="Shirasu K."/>
        </authorList>
    </citation>
    <scope>NUCLEOTIDE SEQUENCE [LARGE SCALE GENOMIC DNA]</scope>
    <source>
        <strain evidence="3">cv. UVA1</strain>
    </source>
</reference>